<keyword evidence="1" id="KW-0175">Coiled coil</keyword>
<gene>
    <name evidence="3" type="ORF">KRM00_001127</name>
</gene>
<reference evidence="3" key="1">
    <citation type="journal article" date="2018" name="Genome Biol.">
        <title>SKESA: strategic k-mer extension for scrupulous assemblies.</title>
        <authorList>
            <person name="Souvorov A."/>
            <person name="Agarwala R."/>
            <person name="Lipman D.J."/>
        </authorList>
    </citation>
    <scope>NUCLEOTIDE SEQUENCE</scope>
    <source>
        <strain evidence="3">HN1000</strain>
    </source>
</reference>
<organism evidence="3 4">
    <name type="scientific">Clostridioides difficile</name>
    <name type="common">Peptoclostridium difficile</name>
    <dbReference type="NCBI Taxonomy" id="1496"/>
    <lineage>
        <taxon>Bacteria</taxon>
        <taxon>Bacillati</taxon>
        <taxon>Bacillota</taxon>
        <taxon>Clostridia</taxon>
        <taxon>Peptostreptococcales</taxon>
        <taxon>Peptostreptococcaceae</taxon>
        <taxon>Clostridioides</taxon>
    </lineage>
</organism>
<evidence type="ECO:0000313" key="4">
    <source>
        <dbReference type="Proteomes" id="UP000878956"/>
    </source>
</evidence>
<dbReference type="RefSeq" id="WP_077709635.1">
    <property type="nucleotide sequence ID" value="NZ_FULL01000014.1"/>
</dbReference>
<feature type="coiled-coil region" evidence="1">
    <location>
        <begin position="144"/>
        <end position="171"/>
    </location>
</feature>
<accession>A0AAN5VJV6</accession>
<feature type="domain" description="AntA/AntB antirepressor" evidence="2">
    <location>
        <begin position="25"/>
        <end position="90"/>
    </location>
</feature>
<evidence type="ECO:0000313" key="3">
    <source>
        <dbReference type="EMBL" id="HBH1541661.1"/>
    </source>
</evidence>
<dbReference type="Pfam" id="PF08346">
    <property type="entry name" value="AntA"/>
    <property type="match status" value="1"/>
</dbReference>
<sequence length="274" mass="32163">MEDLKIVEEKGIIKIYTTDEDVKVVNGRELWEGLGVKQQFSDWIETNLRNVDADKNEFYLLKGKTSKQGGRPTDEYIIKLEIAKEICMIAGISPRASKELRENSKKYRKYLIEVEKKYQKIKETLDTSKLSPDLQMFKRIFDTVAKQELEQNQLKQVLKETKEEIQGIREVISLSPKNWRDDTNKIIKQIGNKQGEFNFIRNESYELLDNRFGVDLKTRLNNKRKRMREEGISKSKIDKTNFLDVIAEDKKLIEGYISIVKDMAIKYSILIRNT</sequence>
<dbReference type="Proteomes" id="UP000878956">
    <property type="component" value="Unassembled WGS sequence"/>
</dbReference>
<evidence type="ECO:0000256" key="1">
    <source>
        <dbReference type="SAM" id="Coils"/>
    </source>
</evidence>
<proteinExistence type="predicted"/>
<reference evidence="3" key="2">
    <citation type="submission" date="2021-06" db="EMBL/GenBank/DDBJ databases">
        <authorList>
            <consortium name="NCBI Pathogen Detection Project"/>
        </authorList>
    </citation>
    <scope>NUCLEOTIDE SEQUENCE</scope>
    <source>
        <strain evidence="3">HN1000</strain>
    </source>
</reference>
<dbReference type="InterPro" id="IPR013557">
    <property type="entry name" value="AntA/B_antirep"/>
</dbReference>
<comment type="caution">
    <text evidence="3">The sequence shown here is derived from an EMBL/GenBank/DDBJ whole genome shotgun (WGS) entry which is preliminary data.</text>
</comment>
<protein>
    <submittedName>
        <fullName evidence="3">AntA/AntB antirepressor family protein</fullName>
    </submittedName>
</protein>
<dbReference type="EMBL" id="DAEPXK010000008">
    <property type="protein sequence ID" value="HBH1541661.1"/>
    <property type="molecule type" value="Genomic_DNA"/>
</dbReference>
<evidence type="ECO:0000259" key="2">
    <source>
        <dbReference type="Pfam" id="PF08346"/>
    </source>
</evidence>
<name>A0AAN5VJV6_CLODI</name>
<dbReference type="AlphaFoldDB" id="A0AAN5VJV6"/>